<protein>
    <submittedName>
        <fullName evidence="1">Uncharacterized protein</fullName>
    </submittedName>
</protein>
<accession>A0A2P2P0T5</accession>
<dbReference type="EMBL" id="GGEC01067850">
    <property type="protein sequence ID" value="MBX48334.1"/>
    <property type="molecule type" value="Transcribed_RNA"/>
</dbReference>
<organism evidence="1">
    <name type="scientific">Rhizophora mucronata</name>
    <name type="common">Asiatic mangrove</name>
    <dbReference type="NCBI Taxonomy" id="61149"/>
    <lineage>
        <taxon>Eukaryota</taxon>
        <taxon>Viridiplantae</taxon>
        <taxon>Streptophyta</taxon>
        <taxon>Embryophyta</taxon>
        <taxon>Tracheophyta</taxon>
        <taxon>Spermatophyta</taxon>
        <taxon>Magnoliopsida</taxon>
        <taxon>eudicotyledons</taxon>
        <taxon>Gunneridae</taxon>
        <taxon>Pentapetalae</taxon>
        <taxon>rosids</taxon>
        <taxon>fabids</taxon>
        <taxon>Malpighiales</taxon>
        <taxon>Rhizophoraceae</taxon>
        <taxon>Rhizophora</taxon>
    </lineage>
</organism>
<sequence length="44" mass="5390">MHTVSYRLESSIVHQICFYITVVVEKLKIFRQLEMDHNDFMFIK</sequence>
<evidence type="ECO:0000313" key="1">
    <source>
        <dbReference type="EMBL" id="MBX48334.1"/>
    </source>
</evidence>
<name>A0A2P2P0T5_RHIMU</name>
<dbReference type="AlphaFoldDB" id="A0A2P2P0T5"/>
<reference evidence="1" key="1">
    <citation type="submission" date="2018-02" db="EMBL/GenBank/DDBJ databases">
        <title>Rhizophora mucronata_Transcriptome.</title>
        <authorList>
            <person name="Meera S.P."/>
            <person name="Sreeshan A."/>
            <person name="Augustine A."/>
        </authorList>
    </citation>
    <scope>NUCLEOTIDE SEQUENCE</scope>
    <source>
        <tissue evidence="1">Leaf</tissue>
    </source>
</reference>
<proteinExistence type="predicted"/>